<dbReference type="GO" id="GO:0008270">
    <property type="term" value="F:zinc ion binding"/>
    <property type="evidence" value="ECO:0007669"/>
    <property type="project" value="UniProtKB-KW"/>
</dbReference>
<dbReference type="Proteomes" id="UP001186944">
    <property type="component" value="Unassembled WGS sequence"/>
</dbReference>
<reference evidence="11" key="1">
    <citation type="submission" date="2019-08" db="EMBL/GenBank/DDBJ databases">
        <title>The improved chromosome-level genome for the pearl oyster Pinctada fucata martensii using PacBio sequencing and Hi-C.</title>
        <authorList>
            <person name="Zheng Z."/>
        </authorList>
    </citation>
    <scope>NUCLEOTIDE SEQUENCE</scope>
    <source>
        <strain evidence="11">ZZ-2019</strain>
        <tissue evidence="11">Adductor muscle</tissue>
    </source>
</reference>
<dbReference type="InterPro" id="IPR019734">
    <property type="entry name" value="TPR_rpt"/>
</dbReference>
<evidence type="ECO:0000313" key="11">
    <source>
        <dbReference type="EMBL" id="KAK3086638.1"/>
    </source>
</evidence>
<dbReference type="PANTHER" id="PTHR46402:SF2">
    <property type="entry name" value="HISTONE-LYSINE N-TRIMETHYLTRANSFERASE SMYD5"/>
    <property type="match status" value="1"/>
</dbReference>
<dbReference type="SMART" id="SM00028">
    <property type="entry name" value="TPR"/>
    <property type="match status" value="3"/>
</dbReference>
<dbReference type="CDD" id="cd20071">
    <property type="entry name" value="SET_SMYD"/>
    <property type="match status" value="1"/>
</dbReference>
<dbReference type="Gene3D" id="6.10.140.2220">
    <property type="match status" value="1"/>
</dbReference>
<evidence type="ECO:0000259" key="9">
    <source>
        <dbReference type="PROSITE" id="PS50280"/>
    </source>
</evidence>
<feature type="domain" description="SET" evidence="9">
    <location>
        <begin position="292"/>
        <end position="627"/>
    </location>
</feature>
<evidence type="ECO:0000256" key="3">
    <source>
        <dbReference type="ARBA" id="ARBA00022691"/>
    </source>
</evidence>
<keyword evidence="12" id="KW-1185">Reference proteome</keyword>
<keyword evidence="6" id="KW-0862">Zinc</keyword>
<proteinExistence type="predicted"/>
<dbReference type="PROSITE" id="PS50005">
    <property type="entry name" value="TPR"/>
    <property type="match status" value="1"/>
</dbReference>
<keyword evidence="4" id="KW-0479">Metal-binding</keyword>
<evidence type="ECO:0000256" key="5">
    <source>
        <dbReference type="ARBA" id="ARBA00022771"/>
    </source>
</evidence>
<dbReference type="SUPFAM" id="SSF48452">
    <property type="entry name" value="TPR-like"/>
    <property type="match status" value="1"/>
</dbReference>
<dbReference type="InterPro" id="IPR002893">
    <property type="entry name" value="Znf_MYND"/>
</dbReference>
<evidence type="ECO:0000256" key="1">
    <source>
        <dbReference type="ARBA" id="ARBA00022603"/>
    </source>
</evidence>
<dbReference type="SUPFAM" id="SSF144232">
    <property type="entry name" value="HIT/MYND zinc finger-like"/>
    <property type="match status" value="1"/>
</dbReference>
<dbReference type="PROSITE" id="PS50865">
    <property type="entry name" value="ZF_MYND_2"/>
    <property type="match status" value="1"/>
</dbReference>
<protein>
    <submittedName>
        <fullName evidence="11">Uncharacterized protein</fullName>
    </submittedName>
</protein>
<feature type="repeat" description="TPR" evidence="8">
    <location>
        <begin position="168"/>
        <end position="201"/>
    </location>
</feature>
<dbReference type="InterPro" id="IPR001214">
    <property type="entry name" value="SET_dom"/>
</dbReference>
<organism evidence="11 12">
    <name type="scientific">Pinctada imbricata</name>
    <name type="common">Atlantic pearl-oyster</name>
    <name type="synonym">Pinctada martensii</name>
    <dbReference type="NCBI Taxonomy" id="66713"/>
    <lineage>
        <taxon>Eukaryota</taxon>
        <taxon>Metazoa</taxon>
        <taxon>Spiralia</taxon>
        <taxon>Lophotrochozoa</taxon>
        <taxon>Mollusca</taxon>
        <taxon>Bivalvia</taxon>
        <taxon>Autobranchia</taxon>
        <taxon>Pteriomorphia</taxon>
        <taxon>Pterioida</taxon>
        <taxon>Pterioidea</taxon>
        <taxon>Pteriidae</taxon>
        <taxon>Pinctada</taxon>
    </lineage>
</organism>
<evidence type="ECO:0000256" key="8">
    <source>
        <dbReference type="PROSITE-ProRule" id="PRU00339"/>
    </source>
</evidence>
<keyword evidence="5 7" id="KW-0863">Zinc-finger</keyword>
<dbReference type="PANTHER" id="PTHR46402">
    <property type="entry name" value="SET AND MYND DOMAIN-CONTAINING PROTEIN 5"/>
    <property type="match status" value="1"/>
</dbReference>
<keyword evidence="2" id="KW-0808">Transferase</keyword>
<gene>
    <name evidence="11" type="ORF">FSP39_021265</name>
</gene>
<evidence type="ECO:0000259" key="10">
    <source>
        <dbReference type="PROSITE" id="PS50865"/>
    </source>
</evidence>
<evidence type="ECO:0000313" key="12">
    <source>
        <dbReference type="Proteomes" id="UP001186944"/>
    </source>
</evidence>
<name>A0AA89BL64_PINIB</name>
<feature type="domain" description="MYND-type" evidence="10">
    <location>
        <begin position="340"/>
        <end position="407"/>
    </location>
</feature>
<dbReference type="GO" id="GO:0042799">
    <property type="term" value="F:histone H4K20 methyltransferase activity"/>
    <property type="evidence" value="ECO:0007669"/>
    <property type="project" value="TreeGrafter"/>
</dbReference>
<sequence>MATTSPAINLYTSLLSESEDAAHLAMRADCYFKLEDYASCLDDAKRVIALDEDNCITSAVLGGQAATKLEKYEDAYHCYKAGIKAQPGHPDVVSGLRTLKNLILKDMDKKGSECEEKGYNALDFCSQEVYPGDDELFTNEIEILSKMYKIQAETLSPSPKDPKIMEQAANAALSGHKCMTEGKWSDAVKLFSVALDLDPSNHILRRLRAEVHFMRDDAISCLRDLWLIPKMSRMADAWKLGGKILWQLELLVVAEFWFRKATQLSQGKDQEAKVLFQKARVTRLYGPLTLDFPVKVDFTEYGRAIFAKENIKAGDMVFSDIPIVFGEVFDTSKKDNIPFCEHCAASLLTPRDYFKSSFSTFDPGMRNLVEKYWPDSKTIFCKKCQYVRYCSEKCRDASWDQYHHVICPSRNKAAKKLFEVCANLGLEELEGGRKNILWSGHFSPLLMARIWATIASSAKKLMKESGDNIPTKEQWAKAKSPFRKFIAYGNIGIQKELTFIHDVMKGVFKDCGDGVTYDIDEREFKGRYFQAVCNLQVFSSPITPYHKFLEALGEVEPTDETFRLLKLLKHKPPSTNVCGMFPLHACLNHSCLNNVEVTDGDVGGVGGVHVFAKRDIKEGEEIFTTYIDTSMPRKLRRAWLFKSFNFLVPV</sequence>
<evidence type="ECO:0000256" key="2">
    <source>
        <dbReference type="ARBA" id="ARBA00022679"/>
    </source>
</evidence>
<dbReference type="Gene3D" id="1.25.40.10">
    <property type="entry name" value="Tetratricopeptide repeat domain"/>
    <property type="match status" value="2"/>
</dbReference>
<dbReference type="InterPro" id="IPR011990">
    <property type="entry name" value="TPR-like_helical_dom_sf"/>
</dbReference>
<dbReference type="InterPro" id="IPR046341">
    <property type="entry name" value="SET_dom_sf"/>
</dbReference>
<dbReference type="Pfam" id="PF12895">
    <property type="entry name" value="ANAPC3"/>
    <property type="match status" value="1"/>
</dbReference>
<keyword evidence="8" id="KW-0802">TPR repeat</keyword>
<dbReference type="AlphaFoldDB" id="A0AA89BL64"/>
<keyword evidence="3" id="KW-0949">S-adenosyl-L-methionine</keyword>
<evidence type="ECO:0000256" key="6">
    <source>
        <dbReference type="ARBA" id="ARBA00022833"/>
    </source>
</evidence>
<dbReference type="GO" id="GO:0032259">
    <property type="term" value="P:methylation"/>
    <property type="evidence" value="ECO:0007669"/>
    <property type="project" value="UniProtKB-KW"/>
</dbReference>
<evidence type="ECO:0000256" key="4">
    <source>
        <dbReference type="ARBA" id="ARBA00022723"/>
    </source>
</evidence>
<evidence type="ECO:0000256" key="7">
    <source>
        <dbReference type="PROSITE-ProRule" id="PRU00134"/>
    </source>
</evidence>
<dbReference type="SUPFAM" id="SSF82199">
    <property type="entry name" value="SET domain"/>
    <property type="match status" value="1"/>
</dbReference>
<keyword evidence="1" id="KW-0489">Methyltransferase</keyword>
<comment type="caution">
    <text evidence="11">The sequence shown here is derived from an EMBL/GenBank/DDBJ whole genome shotgun (WGS) entry which is preliminary data.</text>
</comment>
<dbReference type="SMART" id="SM00317">
    <property type="entry name" value="SET"/>
    <property type="match status" value="1"/>
</dbReference>
<dbReference type="PROSITE" id="PS50280">
    <property type="entry name" value="SET"/>
    <property type="match status" value="1"/>
</dbReference>
<accession>A0AA89BL64</accession>
<dbReference type="Pfam" id="PF01753">
    <property type="entry name" value="zf-MYND"/>
    <property type="match status" value="1"/>
</dbReference>
<dbReference type="Pfam" id="PF00856">
    <property type="entry name" value="SET"/>
    <property type="match status" value="1"/>
</dbReference>
<dbReference type="Gene3D" id="2.170.270.10">
    <property type="entry name" value="SET domain"/>
    <property type="match status" value="1"/>
</dbReference>
<dbReference type="GO" id="GO:0045814">
    <property type="term" value="P:negative regulation of gene expression, epigenetic"/>
    <property type="evidence" value="ECO:0007669"/>
    <property type="project" value="TreeGrafter"/>
</dbReference>
<dbReference type="EMBL" id="VSWD01000012">
    <property type="protein sequence ID" value="KAK3086638.1"/>
    <property type="molecule type" value="Genomic_DNA"/>
</dbReference>